<dbReference type="EMBL" id="BAABJY010000001">
    <property type="protein sequence ID" value="GAA4853819.1"/>
    <property type="molecule type" value="Genomic_DNA"/>
</dbReference>
<reference evidence="3" key="1">
    <citation type="journal article" date="2019" name="Int. J. Syst. Evol. Microbiol.">
        <title>The Global Catalogue of Microorganisms (GCM) 10K type strain sequencing project: providing services to taxonomists for standard genome sequencing and annotation.</title>
        <authorList>
            <consortium name="The Broad Institute Genomics Platform"/>
            <consortium name="The Broad Institute Genome Sequencing Center for Infectious Disease"/>
            <person name="Wu L."/>
            <person name="Ma J."/>
        </authorList>
    </citation>
    <scope>NUCLEOTIDE SEQUENCE [LARGE SCALE GENOMIC DNA]</scope>
    <source>
        <strain evidence="3">JCM 18392</strain>
    </source>
</reference>
<feature type="chain" id="PRO_5045668894" evidence="1">
    <location>
        <begin position="23"/>
        <end position="149"/>
    </location>
</feature>
<organism evidence="2 3">
    <name type="scientific">Luteimonas vadosa</name>
    <dbReference type="NCBI Taxonomy" id="1165507"/>
    <lineage>
        <taxon>Bacteria</taxon>
        <taxon>Pseudomonadati</taxon>
        <taxon>Pseudomonadota</taxon>
        <taxon>Gammaproteobacteria</taxon>
        <taxon>Lysobacterales</taxon>
        <taxon>Lysobacteraceae</taxon>
        <taxon>Luteimonas</taxon>
    </lineage>
</organism>
<name>A0ABP9DR17_9GAMM</name>
<gene>
    <name evidence="2" type="ORF">GCM10023332_01090</name>
</gene>
<protein>
    <submittedName>
        <fullName evidence="2">Uncharacterized protein</fullName>
    </submittedName>
</protein>
<proteinExistence type="predicted"/>
<dbReference type="Proteomes" id="UP001501323">
    <property type="component" value="Unassembled WGS sequence"/>
</dbReference>
<keyword evidence="3" id="KW-1185">Reference proteome</keyword>
<feature type="signal peptide" evidence="1">
    <location>
        <begin position="1"/>
        <end position="22"/>
    </location>
</feature>
<keyword evidence="1" id="KW-0732">Signal</keyword>
<comment type="caution">
    <text evidence="2">The sequence shown here is derived from an EMBL/GenBank/DDBJ whole genome shotgun (WGS) entry which is preliminary data.</text>
</comment>
<dbReference type="RefSeq" id="WP_345293553.1">
    <property type="nucleotide sequence ID" value="NZ_BAABJY010000001.1"/>
</dbReference>
<sequence>MNKTLLSVPLLAASLAAGPMHAADPSAKVLARAEMPEGFVVGSGDPPLGLLVELEGEGVGASAAAAPSAANVLASGVAGDGEATLSIRHDLEVSLKFDLYVSEDGERFRYASSCAVTPGISSFELWQHPVRAFALGNPRVVDAGKLACD</sequence>
<evidence type="ECO:0000313" key="2">
    <source>
        <dbReference type="EMBL" id="GAA4853819.1"/>
    </source>
</evidence>
<evidence type="ECO:0000313" key="3">
    <source>
        <dbReference type="Proteomes" id="UP001501323"/>
    </source>
</evidence>
<evidence type="ECO:0000256" key="1">
    <source>
        <dbReference type="SAM" id="SignalP"/>
    </source>
</evidence>
<accession>A0ABP9DR17</accession>